<dbReference type="SMART" id="SM00065">
    <property type="entry name" value="GAF"/>
    <property type="match status" value="1"/>
</dbReference>
<evidence type="ECO:0000313" key="4">
    <source>
        <dbReference type="Proteomes" id="UP000664859"/>
    </source>
</evidence>
<dbReference type="InterPro" id="IPR029016">
    <property type="entry name" value="GAF-like_dom_sf"/>
</dbReference>
<feature type="compositionally biased region" description="Polar residues" evidence="1">
    <location>
        <begin position="128"/>
        <end position="137"/>
    </location>
</feature>
<feature type="domain" description="SAM" evidence="2">
    <location>
        <begin position="7"/>
        <end position="73"/>
    </location>
</feature>
<dbReference type="InterPro" id="IPR013761">
    <property type="entry name" value="SAM/pointed_sf"/>
</dbReference>
<protein>
    <recommendedName>
        <fullName evidence="2">SAM domain-containing protein</fullName>
    </recommendedName>
</protein>
<proteinExistence type="predicted"/>
<dbReference type="Proteomes" id="UP000664859">
    <property type="component" value="Unassembled WGS sequence"/>
</dbReference>
<dbReference type="Gene3D" id="1.10.150.50">
    <property type="entry name" value="Transcription Factor, Ets-1"/>
    <property type="match status" value="1"/>
</dbReference>
<feature type="region of interest" description="Disordered" evidence="1">
    <location>
        <begin position="104"/>
        <end position="153"/>
    </location>
</feature>
<sequence length="518" mass="56950">MSDDLIDVRTFLKPTGLEQYRECFMTNLWGGDGRGLSRRKLAQVQMHHLPDMNITRHDHQKIIMARLKELDRIPAVGDEMTPESDVPATGYHSSHVALLARANSSVTPQTGSSRAPGKGADGARQTLLRRSSSNDSANGAGRRSRKGSSIDATQTWAAIQTARQQLDKDNKTKRLDQMRSRQSTLIRIDLTKAASRRGTFINPATSTPRNATGTEPSVSTAESRAQQGAGHRLSVRAISMPVDAAAEARQRAQEYGNKALKSNTLENQLKELKRTLLQQLCDTMSCEKATIMFLDQHNEVLFFYDGDTCIRFPMSKGVAGYCATTGERLLVNDPYSDPRFNQAIDKQTGFVTRNILCEPIRSRMGGALLAVLQMINKRGGEGFTEQDSEVMEMAVLNVSEALENRFRALISHQSEWAGTKARRNSAGPAAPSTALQRRRHCIASLRLLTLNRYLDHLKGAPPDGLMGEQVNQFGYRDGAQGASRLSSKGTADAAEAARARRRKDYADGVRHSAIGLGV</sequence>
<evidence type="ECO:0000313" key="3">
    <source>
        <dbReference type="EMBL" id="KAG5191106.1"/>
    </source>
</evidence>
<evidence type="ECO:0000259" key="2">
    <source>
        <dbReference type="PROSITE" id="PS50105"/>
    </source>
</evidence>
<evidence type="ECO:0000256" key="1">
    <source>
        <dbReference type="SAM" id="MobiDB-lite"/>
    </source>
</evidence>
<dbReference type="AlphaFoldDB" id="A0A835ZCA7"/>
<dbReference type="InterPro" id="IPR003018">
    <property type="entry name" value="GAF"/>
</dbReference>
<dbReference type="PROSITE" id="PS50105">
    <property type="entry name" value="SAM_DOMAIN"/>
    <property type="match status" value="1"/>
</dbReference>
<name>A0A835ZCA7_9STRA</name>
<feature type="compositionally biased region" description="Polar residues" evidence="1">
    <location>
        <begin position="202"/>
        <end position="226"/>
    </location>
</feature>
<feature type="compositionally biased region" description="Polar residues" evidence="1">
    <location>
        <begin position="104"/>
        <end position="113"/>
    </location>
</feature>
<keyword evidence="4" id="KW-1185">Reference proteome</keyword>
<dbReference type="SUPFAM" id="SSF55781">
    <property type="entry name" value="GAF domain-like"/>
    <property type="match status" value="1"/>
</dbReference>
<organism evidence="3 4">
    <name type="scientific">Tribonema minus</name>
    <dbReference type="NCBI Taxonomy" id="303371"/>
    <lineage>
        <taxon>Eukaryota</taxon>
        <taxon>Sar</taxon>
        <taxon>Stramenopiles</taxon>
        <taxon>Ochrophyta</taxon>
        <taxon>PX clade</taxon>
        <taxon>Xanthophyceae</taxon>
        <taxon>Tribonematales</taxon>
        <taxon>Tribonemataceae</taxon>
        <taxon>Tribonema</taxon>
    </lineage>
</organism>
<gene>
    <name evidence="3" type="ORF">JKP88DRAFT_261934</name>
</gene>
<dbReference type="Pfam" id="PF01590">
    <property type="entry name" value="GAF"/>
    <property type="match status" value="1"/>
</dbReference>
<dbReference type="Gene3D" id="3.30.450.40">
    <property type="match status" value="1"/>
</dbReference>
<dbReference type="InterPro" id="IPR001660">
    <property type="entry name" value="SAM"/>
</dbReference>
<reference evidence="3" key="1">
    <citation type="submission" date="2021-02" db="EMBL/GenBank/DDBJ databases">
        <title>First Annotated Genome of the Yellow-green Alga Tribonema minus.</title>
        <authorList>
            <person name="Mahan K.M."/>
        </authorList>
    </citation>
    <scope>NUCLEOTIDE SEQUENCE</scope>
    <source>
        <strain evidence="3">UTEX B ZZ1240</strain>
    </source>
</reference>
<feature type="region of interest" description="Disordered" evidence="1">
    <location>
        <begin position="200"/>
        <end position="230"/>
    </location>
</feature>
<dbReference type="OrthoDB" id="206309at2759"/>
<accession>A0A835ZCA7</accession>
<dbReference type="SUPFAM" id="SSF47769">
    <property type="entry name" value="SAM/Pointed domain"/>
    <property type="match status" value="1"/>
</dbReference>
<dbReference type="EMBL" id="JAFCMP010000024">
    <property type="protein sequence ID" value="KAG5191106.1"/>
    <property type="molecule type" value="Genomic_DNA"/>
</dbReference>
<comment type="caution">
    <text evidence="3">The sequence shown here is derived from an EMBL/GenBank/DDBJ whole genome shotgun (WGS) entry which is preliminary data.</text>
</comment>
<dbReference type="Pfam" id="PF00536">
    <property type="entry name" value="SAM_1"/>
    <property type="match status" value="1"/>
</dbReference>